<dbReference type="InterPro" id="IPR000994">
    <property type="entry name" value="Pept_M24"/>
</dbReference>
<dbReference type="PANTHER" id="PTHR46112:SF10">
    <property type="entry name" value="DIPEPTIDASE YKVY-RELATED"/>
    <property type="match status" value="1"/>
</dbReference>
<dbReference type="PANTHER" id="PTHR46112">
    <property type="entry name" value="AMINOPEPTIDASE"/>
    <property type="match status" value="1"/>
</dbReference>
<dbReference type="SUPFAM" id="SSF53092">
    <property type="entry name" value="Creatinase/prolidase N-terminal domain"/>
    <property type="match status" value="1"/>
</dbReference>
<evidence type="ECO:0000256" key="4">
    <source>
        <dbReference type="ARBA" id="ARBA00022801"/>
    </source>
</evidence>
<keyword evidence="3 6" id="KW-0479">Metal-binding</keyword>
<evidence type="ECO:0000256" key="6">
    <source>
        <dbReference type="RuleBase" id="RU000590"/>
    </source>
</evidence>
<reference evidence="10" key="1">
    <citation type="submission" date="2016-10" db="EMBL/GenBank/DDBJ databases">
        <authorList>
            <person name="Varghese N."/>
            <person name="Submissions S."/>
        </authorList>
    </citation>
    <scope>NUCLEOTIDE SEQUENCE [LARGE SCALE GENOMIC DNA]</scope>
    <source>
        <strain evidence="10">S9</strain>
    </source>
</reference>
<accession>A0A1H9WPH0</accession>
<proteinExistence type="inferred from homology"/>
<evidence type="ECO:0000256" key="1">
    <source>
        <dbReference type="ARBA" id="ARBA00001936"/>
    </source>
</evidence>
<dbReference type="Proteomes" id="UP000198571">
    <property type="component" value="Unassembled WGS sequence"/>
</dbReference>
<evidence type="ECO:0000256" key="2">
    <source>
        <dbReference type="ARBA" id="ARBA00008766"/>
    </source>
</evidence>
<keyword evidence="4" id="KW-0378">Hydrolase</keyword>
<evidence type="ECO:0000313" key="9">
    <source>
        <dbReference type="EMBL" id="SES35765.1"/>
    </source>
</evidence>
<evidence type="ECO:0000313" key="10">
    <source>
        <dbReference type="Proteomes" id="UP000198571"/>
    </source>
</evidence>
<dbReference type="CDD" id="cd01092">
    <property type="entry name" value="APP-like"/>
    <property type="match status" value="1"/>
</dbReference>
<evidence type="ECO:0000256" key="5">
    <source>
        <dbReference type="ARBA" id="ARBA00023211"/>
    </source>
</evidence>
<evidence type="ECO:0000259" key="7">
    <source>
        <dbReference type="Pfam" id="PF00557"/>
    </source>
</evidence>
<feature type="domain" description="Peptidase M24" evidence="7">
    <location>
        <begin position="144"/>
        <end position="346"/>
    </location>
</feature>
<dbReference type="AlphaFoldDB" id="A0A1H9WPH0"/>
<dbReference type="SUPFAM" id="SSF55920">
    <property type="entry name" value="Creatinase/aminopeptidase"/>
    <property type="match status" value="1"/>
</dbReference>
<evidence type="ECO:0000256" key="3">
    <source>
        <dbReference type="ARBA" id="ARBA00022723"/>
    </source>
</evidence>
<dbReference type="Gene3D" id="3.90.230.10">
    <property type="entry name" value="Creatinase/methionine aminopeptidase superfamily"/>
    <property type="match status" value="1"/>
</dbReference>
<comment type="similarity">
    <text evidence="2 6">Belongs to the peptidase M24B family.</text>
</comment>
<gene>
    <name evidence="9" type="ORF">SAMN05518684_11884</name>
</gene>
<dbReference type="InterPro" id="IPR050659">
    <property type="entry name" value="Peptidase_M24B"/>
</dbReference>
<dbReference type="RefSeq" id="WP_093055023.1">
    <property type="nucleotide sequence ID" value="NZ_FOGT01000018.1"/>
</dbReference>
<dbReference type="Pfam" id="PF00557">
    <property type="entry name" value="Peptidase_M24"/>
    <property type="match status" value="1"/>
</dbReference>
<feature type="domain" description="Creatinase N-terminal" evidence="8">
    <location>
        <begin position="3"/>
        <end position="136"/>
    </location>
</feature>
<comment type="cofactor">
    <cofactor evidence="1">
        <name>Mn(2+)</name>
        <dbReference type="ChEBI" id="CHEBI:29035"/>
    </cofactor>
</comment>
<dbReference type="InterPro" id="IPR029149">
    <property type="entry name" value="Creatin/AminoP/Spt16_N"/>
</dbReference>
<dbReference type="GO" id="GO:0016787">
    <property type="term" value="F:hydrolase activity"/>
    <property type="evidence" value="ECO:0007669"/>
    <property type="project" value="UniProtKB-KW"/>
</dbReference>
<dbReference type="EMBL" id="FOGT01000018">
    <property type="protein sequence ID" value="SES35765.1"/>
    <property type="molecule type" value="Genomic_DNA"/>
</dbReference>
<dbReference type="InterPro" id="IPR000587">
    <property type="entry name" value="Creatinase_N"/>
</dbReference>
<dbReference type="PROSITE" id="PS00491">
    <property type="entry name" value="PROLINE_PEPTIDASE"/>
    <property type="match status" value="1"/>
</dbReference>
<protein>
    <submittedName>
        <fullName evidence="9">Xaa-Pro dipeptidase</fullName>
    </submittedName>
</protein>
<dbReference type="OrthoDB" id="9806388at2"/>
<dbReference type="InterPro" id="IPR036005">
    <property type="entry name" value="Creatinase/aminopeptidase-like"/>
</dbReference>
<dbReference type="Gene3D" id="3.40.350.10">
    <property type="entry name" value="Creatinase/prolidase N-terminal domain"/>
    <property type="match status" value="1"/>
</dbReference>
<dbReference type="STRING" id="1601833.SAMN05518684_11884"/>
<keyword evidence="10" id="KW-1185">Reference proteome</keyword>
<keyword evidence="5" id="KW-0464">Manganese</keyword>
<dbReference type="InterPro" id="IPR001131">
    <property type="entry name" value="Peptidase_M24B_aminopep-P_CS"/>
</dbReference>
<dbReference type="GO" id="GO:0046872">
    <property type="term" value="F:metal ion binding"/>
    <property type="evidence" value="ECO:0007669"/>
    <property type="project" value="UniProtKB-KW"/>
</dbReference>
<evidence type="ECO:0000259" key="8">
    <source>
        <dbReference type="Pfam" id="PF01321"/>
    </source>
</evidence>
<dbReference type="Pfam" id="PF01321">
    <property type="entry name" value="Creatinase_N"/>
    <property type="match status" value="1"/>
</dbReference>
<organism evidence="9 10">
    <name type="scientific">Salipaludibacillus aurantiacus</name>
    <dbReference type="NCBI Taxonomy" id="1601833"/>
    <lineage>
        <taxon>Bacteria</taxon>
        <taxon>Bacillati</taxon>
        <taxon>Bacillota</taxon>
        <taxon>Bacilli</taxon>
        <taxon>Bacillales</taxon>
        <taxon>Bacillaceae</taxon>
    </lineage>
</organism>
<sequence length="364" mass="40541">MHRLKNLQEKLIEKNADVLIVQTRPNVYYLSGFDTDPHERLVAVFILKNHPPFLVCPHMEVNQVQSVFTEGKIIGYSDTDNPWEKIAGHLSENNIDIRTAAVESSISWARMQALELMNNSISFIEADSMINELRVIKNDSEIAILKEAASLADKGIEAGVAALKEGVTEMEVLASIEYFLKKRGIREMSFSTMVLFGGNGGDPHGNPGDRTLRKGDGVLFDLGVVWKGYSSDITRTVFFDHVKEDDRKIYTTVLHAQQKALSLCQPGESVSLLDKVARSYIEQAGYGSYFPHRIGHGLGIEVHEFPSLSAENHSCLKEGMVFTIEPGIYIPDQTGVRIEDDVLITKEGHQLLTAFPKELTIIPS</sequence>
<dbReference type="FunFam" id="3.90.230.10:FF:000014">
    <property type="entry name" value="Aminopeptidase P family protein"/>
    <property type="match status" value="1"/>
</dbReference>
<name>A0A1H9WPH0_9BACI</name>